<organism evidence="2 3">
    <name type="scientific">Chitinophaga filiformis</name>
    <name type="common">Myxococcus filiformis</name>
    <name type="synonym">Flexibacter filiformis</name>
    <dbReference type="NCBI Taxonomy" id="104663"/>
    <lineage>
        <taxon>Bacteria</taxon>
        <taxon>Pseudomonadati</taxon>
        <taxon>Bacteroidota</taxon>
        <taxon>Chitinophagia</taxon>
        <taxon>Chitinophagales</taxon>
        <taxon>Chitinophagaceae</taxon>
        <taxon>Chitinophaga</taxon>
    </lineage>
</organism>
<protein>
    <submittedName>
        <fullName evidence="2">Putative beta-barrel porin-2, OmpL-like. bbp2</fullName>
    </submittedName>
</protein>
<dbReference type="InterPro" id="IPR023614">
    <property type="entry name" value="Porin_dom_sf"/>
</dbReference>
<dbReference type="Pfam" id="PF07642">
    <property type="entry name" value="BBP2"/>
    <property type="match status" value="1"/>
</dbReference>
<proteinExistence type="predicted"/>
<feature type="signal peptide" evidence="1">
    <location>
        <begin position="1"/>
        <end position="22"/>
    </location>
</feature>
<dbReference type="OrthoDB" id="1114561at2"/>
<sequence length="360" mass="39515">MKKVLLVAFAACQALIAHSQTAADTTKAPLVKLSGSADVYYRYNFNGNNTDNKTSFTNSHNSFELGMISLKAEHEFKKGSIVADVGFGKRAAEFSYNETPDKTKTAEVVIKQLYVGYQVLDKLKISMGSFGTHVGYELLDAYLNRNYSMSYMFSNGPFFSTGVKADITISSAWTAMVGVFNPTDFKSASWTNNKYIGAQLGYSSTKAPLKLYLNYLEGKDTTGIQNHQIDFVATYQVNSILGLGYNGTVSTYNNTRDKEGLESAKQWWGSALYVNLDFNEKVGLTLRGEYFDDKDGLKTFAGTDGGHVVAGTLSLNYKVGNLTIIPEFRMDNASVDIFHKKSGAPVGTCPSVLLAATYHF</sequence>
<dbReference type="Proteomes" id="UP000199045">
    <property type="component" value="Unassembled WGS sequence"/>
</dbReference>
<evidence type="ECO:0000313" key="3">
    <source>
        <dbReference type="Proteomes" id="UP000199045"/>
    </source>
</evidence>
<gene>
    <name evidence="2" type="ORF">SAMN04488121_1011010</name>
</gene>
<dbReference type="SUPFAM" id="SSF56935">
    <property type="entry name" value="Porins"/>
    <property type="match status" value="1"/>
</dbReference>
<dbReference type="RefSeq" id="WP_089829118.1">
    <property type="nucleotide sequence ID" value="NZ_FNBN01000001.1"/>
</dbReference>
<dbReference type="AlphaFoldDB" id="A0A1G7IWS9"/>
<dbReference type="STRING" id="104663.SAMN04488121_1011010"/>
<name>A0A1G7IWS9_CHIFI</name>
<dbReference type="Gene3D" id="2.40.160.10">
    <property type="entry name" value="Porin"/>
    <property type="match status" value="1"/>
</dbReference>
<feature type="chain" id="PRO_5011729698" evidence="1">
    <location>
        <begin position="23"/>
        <end position="360"/>
    </location>
</feature>
<evidence type="ECO:0000313" key="2">
    <source>
        <dbReference type="EMBL" id="SDF17131.1"/>
    </source>
</evidence>
<accession>A0A1G7IWS9</accession>
<evidence type="ECO:0000256" key="1">
    <source>
        <dbReference type="SAM" id="SignalP"/>
    </source>
</evidence>
<dbReference type="EMBL" id="FNBN01000001">
    <property type="protein sequence ID" value="SDF17131.1"/>
    <property type="molecule type" value="Genomic_DNA"/>
</dbReference>
<keyword evidence="1" id="KW-0732">Signal</keyword>
<reference evidence="2 3" key="1">
    <citation type="submission" date="2016-10" db="EMBL/GenBank/DDBJ databases">
        <authorList>
            <person name="de Groot N.N."/>
        </authorList>
    </citation>
    <scope>NUCLEOTIDE SEQUENCE [LARGE SCALE GENOMIC DNA]</scope>
    <source>
        <strain evidence="2 3">DSM 527</strain>
    </source>
</reference>
<dbReference type="InterPro" id="IPR011486">
    <property type="entry name" value="BBP2"/>
</dbReference>